<protein>
    <submittedName>
        <fullName evidence="2">Uncharacterized protein</fullName>
    </submittedName>
</protein>
<feature type="compositionally biased region" description="Polar residues" evidence="1">
    <location>
        <begin position="30"/>
        <end position="44"/>
    </location>
</feature>
<accession>A0A438H8J3</accession>
<sequence length="54" mass="5741">MLIQGHDIERCSALHHAIQDLIDSGLVNLSGPSVTTNPLPTHSTHAVPPPPNLQ</sequence>
<dbReference type="Proteomes" id="UP000288805">
    <property type="component" value="Unassembled WGS sequence"/>
</dbReference>
<evidence type="ECO:0000313" key="2">
    <source>
        <dbReference type="EMBL" id="RVW80703.1"/>
    </source>
</evidence>
<comment type="caution">
    <text evidence="2">The sequence shown here is derived from an EMBL/GenBank/DDBJ whole genome shotgun (WGS) entry which is preliminary data.</text>
</comment>
<evidence type="ECO:0000256" key="1">
    <source>
        <dbReference type="SAM" id="MobiDB-lite"/>
    </source>
</evidence>
<feature type="region of interest" description="Disordered" evidence="1">
    <location>
        <begin position="30"/>
        <end position="54"/>
    </location>
</feature>
<proteinExistence type="predicted"/>
<reference evidence="2 3" key="1">
    <citation type="journal article" date="2018" name="PLoS Genet.">
        <title>Population sequencing reveals clonal diversity and ancestral inbreeding in the grapevine cultivar Chardonnay.</title>
        <authorList>
            <person name="Roach M.J."/>
            <person name="Johnson D.L."/>
            <person name="Bohlmann J."/>
            <person name="van Vuuren H.J."/>
            <person name="Jones S.J."/>
            <person name="Pretorius I.S."/>
            <person name="Schmidt S.A."/>
            <person name="Borneman A.R."/>
        </authorList>
    </citation>
    <scope>NUCLEOTIDE SEQUENCE [LARGE SCALE GENOMIC DNA]</scope>
    <source>
        <strain evidence="3">cv. Chardonnay</strain>
        <tissue evidence="2">Leaf</tissue>
    </source>
</reference>
<name>A0A438H8J3_VITVI</name>
<dbReference type="AlphaFoldDB" id="A0A438H8J3"/>
<organism evidence="2 3">
    <name type="scientific">Vitis vinifera</name>
    <name type="common">Grape</name>
    <dbReference type="NCBI Taxonomy" id="29760"/>
    <lineage>
        <taxon>Eukaryota</taxon>
        <taxon>Viridiplantae</taxon>
        <taxon>Streptophyta</taxon>
        <taxon>Embryophyta</taxon>
        <taxon>Tracheophyta</taxon>
        <taxon>Spermatophyta</taxon>
        <taxon>Magnoliopsida</taxon>
        <taxon>eudicotyledons</taxon>
        <taxon>Gunneridae</taxon>
        <taxon>Pentapetalae</taxon>
        <taxon>rosids</taxon>
        <taxon>Vitales</taxon>
        <taxon>Vitaceae</taxon>
        <taxon>Viteae</taxon>
        <taxon>Vitis</taxon>
    </lineage>
</organism>
<dbReference type="EMBL" id="QGNW01000262">
    <property type="protein sequence ID" value="RVW80703.1"/>
    <property type="molecule type" value="Genomic_DNA"/>
</dbReference>
<evidence type="ECO:0000313" key="3">
    <source>
        <dbReference type="Proteomes" id="UP000288805"/>
    </source>
</evidence>
<gene>
    <name evidence="2" type="ORF">CK203_053935</name>
</gene>